<dbReference type="KEGG" id="dpi:BN4_11357"/>
<organism evidence="1 2">
    <name type="scientific">Pseudodesulfovibrio piezophilus (strain DSM 21447 / JCM 15486 / C1TLV30)</name>
    <name type="common">Desulfovibrio piezophilus</name>
    <dbReference type="NCBI Taxonomy" id="1322246"/>
    <lineage>
        <taxon>Bacteria</taxon>
        <taxon>Pseudomonadati</taxon>
        <taxon>Thermodesulfobacteriota</taxon>
        <taxon>Desulfovibrionia</taxon>
        <taxon>Desulfovibrionales</taxon>
        <taxon>Desulfovibrionaceae</taxon>
    </lineage>
</organism>
<dbReference type="Gene3D" id="3.90.79.10">
    <property type="entry name" value="Nucleoside Triphosphate Pyrophosphohydrolase"/>
    <property type="match status" value="1"/>
</dbReference>
<dbReference type="SUPFAM" id="SSF55811">
    <property type="entry name" value="Nudix"/>
    <property type="match status" value="1"/>
</dbReference>
<evidence type="ECO:0000313" key="2">
    <source>
        <dbReference type="Proteomes" id="UP000011724"/>
    </source>
</evidence>
<dbReference type="BioCyc" id="DPIE1322246:BN4_RS06785-MONOMER"/>
<reference evidence="1 2" key="1">
    <citation type="journal article" date="2013" name="PLoS ONE">
        <title>The first genomic and proteomic characterization of a deep-sea sulfate reducer: insights into the piezophilic lifestyle of Desulfovibrio piezophilus.</title>
        <authorList>
            <person name="Pradel N."/>
            <person name="Ji B."/>
            <person name="Gimenez G."/>
            <person name="Talla E."/>
            <person name="Lenoble P."/>
            <person name="Garel M."/>
            <person name="Tamburini C."/>
            <person name="Fourquet P."/>
            <person name="Lebrun R."/>
            <person name="Bertin P."/>
            <person name="Denis Y."/>
            <person name="Pophillat M."/>
            <person name="Barbe V."/>
            <person name="Ollivier B."/>
            <person name="Dolla A."/>
        </authorList>
    </citation>
    <scope>NUCLEOTIDE SEQUENCE [LARGE SCALE GENOMIC DNA]</scope>
    <source>
        <strain evidence="2">DSM 10523 / SB164P1</strain>
    </source>
</reference>
<name>M1WPU7_PSEP2</name>
<proteinExistence type="predicted"/>
<dbReference type="Proteomes" id="UP000011724">
    <property type="component" value="Chromosome"/>
</dbReference>
<dbReference type="EMBL" id="FO203427">
    <property type="protein sequence ID" value="CCH48594.1"/>
    <property type="molecule type" value="Genomic_DNA"/>
</dbReference>
<evidence type="ECO:0008006" key="3">
    <source>
        <dbReference type="Google" id="ProtNLM"/>
    </source>
</evidence>
<dbReference type="HOGENOM" id="CLU_1110036_0_0_7"/>
<dbReference type="RefSeq" id="WP_015414640.1">
    <property type="nucleotide sequence ID" value="NC_020409.1"/>
</dbReference>
<dbReference type="PATRIC" id="fig|879567.3.peg.1413"/>
<reference evidence="2" key="2">
    <citation type="journal article" date="2013" name="Stand. Genomic Sci.">
        <title>Complete genome sequence of Desulfocapsa sulfexigens, a marine deltaproteobacterium specialized in disproportionating inorganic sulfur compounds.</title>
        <authorList>
            <person name="Finster K.W."/>
            <person name="Kjeldsen K.U."/>
            <person name="Kube M."/>
            <person name="Reinhardt R."/>
            <person name="Mussmann M."/>
            <person name="Amann R."/>
            <person name="Schreiber L."/>
        </authorList>
    </citation>
    <scope>NUCLEOTIDE SEQUENCE [LARGE SCALE GENOMIC DNA]</scope>
    <source>
        <strain evidence="2">DSM 10523 / SB164P1</strain>
    </source>
</reference>
<dbReference type="InterPro" id="IPR015797">
    <property type="entry name" value="NUDIX_hydrolase-like_dom_sf"/>
</dbReference>
<gene>
    <name evidence="1" type="ordered locus">BN4_11357</name>
</gene>
<protein>
    <recommendedName>
        <fullName evidence="3">NUDIX hydrolase</fullName>
    </recommendedName>
</protein>
<keyword evidence="2" id="KW-1185">Reference proteome</keyword>
<dbReference type="STRING" id="1322246.BN4_11357"/>
<evidence type="ECO:0000313" key="1">
    <source>
        <dbReference type="EMBL" id="CCH48594.1"/>
    </source>
</evidence>
<dbReference type="AlphaFoldDB" id="M1WPU7"/>
<dbReference type="eggNOG" id="COG0494">
    <property type="taxonomic scope" value="Bacteria"/>
</dbReference>
<accession>M1WPU7</accession>
<sequence>MHDHIKLLAEGDVNIVLDQRLSLYLVSHESEVTEIWNSVVEKNDGQLYNAPLCFFSGVEPCGNKWVMRVFFGEYRHFVAQRNGLELGLTPLGVSGVVLCKVEDEYCAVIGTRSESVTLYPRALEFVPSGGVDDTALISKERVDPQCVLTKELEEELGVPQDAIQKIVPIAVVDDCVGGVVDLCYAIFLGDIHLLKKKWCAENNDEYEAFECVPLRNLQSWLRSTPPGSVVPTTMVLAKMLKRVLALASLE</sequence>